<evidence type="ECO:0000313" key="1">
    <source>
        <dbReference type="EMBL" id="NEX77390.1"/>
    </source>
</evidence>
<dbReference type="EMBL" id="JAAIUV010000001">
    <property type="protein sequence ID" value="NEX77390.1"/>
    <property type="molecule type" value="Genomic_DNA"/>
</dbReference>
<evidence type="ECO:0000313" key="2">
    <source>
        <dbReference type="Proteomes" id="UP000481621"/>
    </source>
</evidence>
<proteinExistence type="predicted"/>
<protein>
    <submittedName>
        <fullName evidence="1">Uncharacterized protein</fullName>
    </submittedName>
</protein>
<reference evidence="1" key="1">
    <citation type="submission" date="2020-02" db="EMBL/GenBank/DDBJ databases">
        <title>Bacillus sedimentmangrovi sp. nov., isolated from sediment of the mangrove ecosystem.</title>
        <authorList>
            <person name="Liu G."/>
        </authorList>
    </citation>
    <scope>NUCLEOTIDE SEQUENCE [LARGE SCALE GENOMIC DNA]</scope>
    <source>
        <strain evidence="1">SgZ-7</strain>
    </source>
</reference>
<keyword evidence="2" id="KW-1185">Reference proteome</keyword>
<name>A0A6B3TMC7_9BACI</name>
<gene>
    <name evidence="1" type="ORF">G4Z05_00550</name>
</gene>
<accession>A0A6B3TMC7</accession>
<dbReference type="Proteomes" id="UP000481621">
    <property type="component" value="Unassembled WGS sequence"/>
</dbReference>
<dbReference type="AlphaFoldDB" id="A0A6B3TMC7"/>
<comment type="caution">
    <text evidence="1">The sequence shown here is derived from an EMBL/GenBank/DDBJ whole genome shotgun (WGS) entry which is preliminary data.</text>
</comment>
<organism evidence="1 2">
    <name type="scientific">Neobacillus thermocopriae</name>
    <dbReference type="NCBI Taxonomy" id="1215031"/>
    <lineage>
        <taxon>Bacteria</taxon>
        <taxon>Bacillati</taxon>
        <taxon>Bacillota</taxon>
        <taxon>Bacilli</taxon>
        <taxon>Bacillales</taxon>
        <taxon>Bacillaceae</taxon>
        <taxon>Neobacillus</taxon>
    </lineage>
</organism>
<sequence length="56" mass="6492">MDREEKQLSLLQETETKELKISLSSGHWDQLQQIANDGKFTLEEVVSEILDTWLST</sequence>
<dbReference type="RefSeq" id="WP_163249927.1">
    <property type="nucleotide sequence ID" value="NZ_JAAIUV010000001.1"/>
</dbReference>